<proteinExistence type="predicted"/>
<dbReference type="Proteomes" id="UP000615446">
    <property type="component" value="Unassembled WGS sequence"/>
</dbReference>
<feature type="transmembrane region" description="Helical" evidence="2">
    <location>
        <begin position="74"/>
        <end position="100"/>
    </location>
</feature>
<evidence type="ECO:0000256" key="1">
    <source>
        <dbReference type="SAM" id="MobiDB-lite"/>
    </source>
</evidence>
<name>A0A8H3LWJ4_9GLOM</name>
<feature type="region of interest" description="Disordered" evidence="1">
    <location>
        <begin position="173"/>
        <end position="207"/>
    </location>
</feature>
<evidence type="ECO:0000256" key="2">
    <source>
        <dbReference type="SAM" id="Phobius"/>
    </source>
</evidence>
<reference evidence="3" key="1">
    <citation type="submission" date="2019-10" db="EMBL/GenBank/DDBJ databases">
        <title>Conservation and host-specific expression of non-tandemly repeated heterogenous ribosome RNA gene in arbuscular mycorrhizal fungi.</title>
        <authorList>
            <person name="Maeda T."/>
            <person name="Kobayashi Y."/>
            <person name="Nakagawa T."/>
            <person name="Ezawa T."/>
            <person name="Yamaguchi K."/>
            <person name="Bino T."/>
            <person name="Nishimoto Y."/>
            <person name="Shigenobu S."/>
            <person name="Kawaguchi M."/>
        </authorList>
    </citation>
    <scope>NUCLEOTIDE SEQUENCE</scope>
    <source>
        <strain evidence="3">HR1</strain>
    </source>
</reference>
<keyword evidence="2" id="KW-0472">Membrane</keyword>
<evidence type="ECO:0000313" key="3">
    <source>
        <dbReference type="EMBL" id="GES92533.1"/>
    </source>
</evidence>
<gene>
    <name evidence="3" type="ORF">RCL2_001930700</name>
</gene>
<dbReference type="AlphaFoldDB" id="A0A8H3LWJ4"/>
<feature type="compositionally biased region" description="Low complexity" evidence="1">
    <location>
        <begin position="174"/>
        <end position="188"/>
    </location>
</feature>
<comment type="caution">
    <text evidence="3">The sequence shown here is derived from an EMBL/GenBank/DDBJ whole genome shotgun (WGS) entry which is preliminary data.</text>
</comment>
<keyword evidence="2" id="KW-1133">Transmembrane helix</keyword>
<dbReference type="EMBL" id="BLAL01000215">
    <property type="protein sequence ID" value="GES92533.1"/>
    <property type="molecule type" value="Genomic_DNA"/>
</dbReference>
<protein>
    <submittedName>
        <fullName evidence="3">Uncharacterized protein</fullName>
    </submittedName>
</protein>
<keyword evidence="2" id="KW-0812">Transmembrane</keyword>
<organism evidence="3 4">
    <name type="scientific">Rhizophagus clarus</name>
    <dbReference type="NCBI Taxonomy" id="94130"/>
    <lineage>
        <taxon>Eukaryota</taxon>
        <taxon>Fungi</taxon>
        <taxon>Fungi incertae sedis</taxon>
        <taxon>Mucoromycota</taxon>
        <taxon>Glomeromycotina</taxon>
        <taxon>Glomeromycetes</taxon>
        <taxon>Glomerales</taxon>
        <taxon>Glomeraceae</taxon>
        <taxon>Rhizophagus</taxon>
    </lineage>
</organism>
<accession>A0A8H3LWJ4</accession>
<evidence type="ECO:0000313" key="4">
    <source>
        <dbReference type="Proteomes" id="UP000615446"/>
    </source>
</evidence>
<sequence>MEPSSIKMVKEEITSTLQTQTTSLVRNLLHRIPELAKGITVIPLSMVHLYDNFCDYQVDIGLKQVISKANTQQIVVANVLGSVCFLFSSVFLDTIIFPALDQISREVEKQIEVINITHQLKLAKKKTYKEITHQSPPDNLPKMDIDKEAQHQSNIASSIPLPPNLDSLTKLDNSSSALTASPDSSLATHSFSSDNKEKQSATKKAKVQEGYTGNNLIITGYQPETEENRLLLDLVVYNIPAK</sequence>